<evidence type="ECO:0000256" key="1">
    <source>
        <dbReference type="SAM" id="MobiDB-lite"/>
    </source>
</evidence>
<protein>
    <submittedName>
        <fullName evidence="2">Uncharacterized protein</fullName>
    </submittedName>
</protein>
<sequence length="108" mass="12471">MGLILKRIQKERKAREESFVKNGKRDEEVFKNGQEIYLYRDGDLTKKYIKGKVVDKITVVDGEKDSLYKIDSSPVNVPSSYLLNAKDGKDLADEKEREKEDDAKMREG</sequence>
<organism evidence="2 3">
    <name type="scientific">Hymenoscyphus albidus</name>
    <dbReference type="NCBI Taxonomy" id="595503"/>
    <lineage>
        <taxon>Eukaryota</taxon>
        <taxon>Fungi</taxon>
        <taxon>Dikarya</taxon>
        <taxon>Ascomycota</taxon>
        <taxon>Pezizomycotina</taxon>
        <taxon>Leotiomycetes</taxon>
        <taxon>Helotiales</taxon>
        <taxon>Helotiaceae</taxon>
        <taxon>Hymenoscyphus</taxon>
    </lineage>
</organism>
<comment type="caution">
    <text evidence="2">The sequence shown here is derived from an EMBL/GenBank/DDBJ whole genome shotgun (WGS) entry which is preliminary data.</text>
</comment>
<reference evidence="2" key="1">
    <citation type="submission" date="2021-07" db="EMBL/GenBank/DDBJ databases">
        <authorList>
            <person name="Durling M."/>
        </authorList>
    </citation>
    <scope>NUCLEOTIDE SEQUENCE</scope>
</reference>
<evidence type="ECO:0000313" key="2">
    <source>
        <dbReference type="EMBL" id="CAG8971699.1"/>
    </source>
</evidence>
<name>A0A9N9Q1H7_9HELO</name>
<gene>
    <name evidence="2" type="ORF">HYALB_00003167</name>
</gene>
<evidence type="ECO:0000313" key="3">
    <source>
        <dbReference type="Proteomes" id="UP000701801"/>
    </source>
</evidence>
<keyword evidence="3" id="KW-1185">Reference proteome</keyword>
<accession>A0A9N9Q1H7</accession>
<proteinExistence type="predicted"/>
<dbReference type="Proteomes" id="UP000701801">
    <property type="component" value="Unassembled WGS sequence"/>
</dbReference>
<dbReference type="AlphaFoldDB" id="A0A9N9Q1H7"/>
<dbReference type="EMBL" id="CAJVRM010000026">
    <property type="protein sequence ID" value="CAG8971699.1"/>
    <property type="molecule type" value="Genomic_DNA"/>
</dbReference>
<feature type="region of interest" description="Disordered" evidence="1">
    <location>
        <begin position="86"/>
        <end position="108"/>
    </location>
</feature>